<evidence type="ECO:0000256" key="6">
    <source>
        <dbReference type="ARBA" id="ARBA00023002"/>
    </source>
</evidence>
<dbReference type="InterPro" id="IPR017511">
    <property type="entry name" value="PQQ_mDH"/>
</dbReference>
<dbReference type="Gene3D" id="1.10.760.10">
    <property type="entry name" value="Cytochrome c-like domain"/>
    <property type="match status" value="1"/>
</dbReference>
<dbReference type="SUPFAM" id="SSF50998">
    <property type="entry name" value="Quinoprotein alcohol dehydrogenase-like"/>
    <property type="match status" value="1"/>
</dbReference>
<dbReference type="GO" id="GO:0020037">
    <property type="term" value="F:heme binding"/>
    <property type="evidence" value="ECO:0007669"/>
    <property type="project" value="InterPro"/>
</dbReference>
<evidence type="ECO:0000256" key="2">
    <source>
        <dbReference type="ARBA" id="ARBA00008156"/>
    </source>
</evidence>
<dbReference type="PANTHER" id="PTHR32303">
    <property type="entry name" value="QUINOPROTEIN ALCOHOL DEHYDROGENASE (CYTOCHROME C)"/>
    <property type="match status" value="1"/>
</dbReference>
<dbReference type="Pfam" id="PF01011">
    <property type="entry name" value="PQQ"/>
    <property type="match status" value="2"/>
</dbReference>
<dbReference type="InterPro" id="IPR018391">
    <property type="entry name" value="PQQ_b-propeller_rpt"/>
</dbReference>
<evidence type="ECO:0000256" key="1">
    <source>
        <dbReference type="ARBA" id="ARBA00001931"/>
    </source>
</evidence>
<protein>
    <submittedName>
        <fullName evidence="11">Quinoprotein glucose dehydrogenase</fullName>
    </submittedName>
</protein>
<gene>
    <name evidence="11" type="ORF">SAMN04487996_110214</name>
</gene>
<feature type="compositionally biased region" description="Basic and acidic residues" evidence="9">
    <location>
        <begin position="31"/>
        <end position="51"/>
    </location>
</feature>
<accession>A0A1G7KTT0</accession>
<dbReference type="GO" id="GO:0016020">
    <property type="term" value="C:membrane"/>
    <property type="evidence" value="ECO:0007669"/>
    <property type="project" value="InterPro"/>
</dbReference>
<dbReference type="SUPFAM" id="SSF46626">
    <property type="entry name" value="Cytochrome c"/>
    <property type="match status" value="1"/>
</dbReference>
<dbReference type="InterPro" id="IPR036909">
    <property type="entry name" value="Cyt_c-like_dom_sf"/>
</dbReference>
<keyword evidence="5" id="KW-0732">Signal</keyword>
<dbReference type="EMBL" id="FNAN01000010">
    <property type="protein sequence ID" value="SDF40474.1"/>
    <property type="molecule type" value="Genomic_DNA"/>
</dbReference>
<evidence type="ECO:0000256" key="3">
    <source>
        <dbReference type="ARBA" id="ARBA00022617"/>
    </source>
</evidence>
<dbReference type="InterPro" id="IPR009056">
    <property type="entry name" value="Cyt_c-like_dom"/>
</dbReference>
<dbReference type="OrthoDB" id="9794322at2"/>
<evidence type="ECO:0000256" key="5">
    <source>
        <dbReference type="ARBA" id="ARBA00022729"/>
    </source>
</evidence>
<dbReference type="STRING" id="659014.SAMN04487996_110214"/>
<evidence type="ECO:0000259" key="10">
    <source>
        <dbReference type="PROSITE" id="PS51007"/>
    </source>
</evidence>
<dbReference type="InterPro" id="IPR011047">
    <property type="entry name" value="Quinoprotein_ADH-like_sf"/>
</dbReference>
<dbReference type="Gene3D" id="2.140.10.10">
    <property type="entry name" value="Quinoprotein alcohol dehydrogenase-like superfamily"/>
    <property type="match status" value="2"/>
</dbReference>
<organism evidence="11 12">
    <name type="scientific">Dyadobacter soli</name>
    <dbReference type="NCBI Taxonomy" id="659014"/>
    <lineage>
        <taxon>Bacteria</taxon>
        <taxon>Pseudomonadati</taxon>
        <taxon>Bacteroidota</taxon>
        <taxon>Cytophagia</taxon>
        <taxon>Cytophagales</taxon>
        <taxon>Spirosomataceae</taxon>
        <taxon>Dyadobacter</taxon>
    </lineage>
</organism>
<keyword evidence="4 8" id="KW-0479">Metal-binding</keyword>
<evidence type="ECO:0000313" key="11">
    <source>
        <dbReference type="EMBL" id="SDF40474.1"/>
    </source>
</evidence>
<evidence type="ECO:0000256" key="4">
    <source>
        <dbReference type="ARBA" id="ARBA00022723"/>
    </source>
</evidence>
<dbReference type="SMART" id="SM00564">
    <property type="entry name" value="PQQ"/>
    <property type="match status" value="5"/>
</dbReference>
<dbReference type="GO" id="GO:0009055">
    <property type="term" value="F:electron transfer activity"/>
    <property type="evidence" value="ECO:0007669"/>
    <property type="project" value="InterPro"/>
</dbReference>
<sequence length="757" mass="83060">MIRFTIIWSILLTATLGALVPAFHDRRVSNDRIPEERVPDGRSPDDPKDADWPVYGGNNAGNRYSSLTQINKENVGRLQPVWSYDTGENNKPGERGMDIQCQPIVIDGVMYGTTPRLKVFAIEAATGREIWKFDPFEGKRPRFHPMRGVVYWSEGNDKRILFTAGPSLFALNAETGKLVESFGKDGEVDFHDGLGDESTYGYDPYQFNIRNTTPGVIYKNLLITGSSVSEGGDALPGHIRAFDVRTGKVAWVFRTIPLPGEYGYDTWEKDSYRKLGGANCWAGMVIDEKRGMVFLGTGSPSVDFYGGARKGSNLFANCVIALNAATGKRVWHFQTVHHDLWDRDIPCPPNLITVKRNGKTVDAVAQATKDGYVFLFDRDTGKPLFPVKEVHVPNAKPLPGDQPWPTQPVPTKPAPFANQVLTEADITSRTPEAHAYVLERFRSSNKGPKNHPSDLLGGLLYGIGGGAEWGGTAADPEGIVYVNGNNMLWWLKMRDAKEARSGQEGRSLSKGNVLFNTNCAICHATDAQNATASAATQAYPVLKDIGQRMNREQIGALLETGRGRMPSFQHISKEDRAAIMDFLLKTETKSAANDVHAQTQNTGNQTNAAFPHQPPYVNNGNVQFRDQDNYPAIKPPWGTLNAINMNTGEYLWKVTLGEYPELTKQGIAPTGTENHGGPLVTAGGLLFIAATYDEKLRAFDTKTGKVVWEYKLPAGGFATPVTYMVNGKQYIAIAAGGTRYGLKPGGTYISFALNSVD</sequence>
<keyword evidence="7 8" id="KW-0408">Iron</keyword>
<feature type="region of interest" description="Disordered" evidence="9">
    <location>
        <begin position="31"/>
        <end position="58"/>
    </location>
</feature>
<keyword evidence="6" id="KW-0560">Oxidoreductase</keyword>
<dbReference type="RefSeq" id="WP_090152956.1">
    <property type="nucleotide sequence ID" value="NZ_FNAN01000010.1"/>
</dbReference>
<evidence type="ECO:0000313" key="12">
    <source>
        <dbReference type="Proteomes" id="UP000198748"/>
    </source>
</evidence>
<dbReference type="InterPro" id="IPR002372">
    <property type="entry name" value="PQQ_rpt_dom"/>
</dbReference>
<keyword evidence="3 8" id="KW-0349">Heme</keyword>
<dbReference type="AlphaFoldDB" id="A0A1G7KTT0"/>
<proteinExistence type="inferred from homology"/>
<dbReference type="GO" id="GO:0046872">
    <property type="term" value="F:metal ion binding"/>
    <property type="evidence" value="ECO:0007669"/>
    <property type="project" value="UniProtKB-KW"/>
</dbReference>
<dbReference type="CDD" id="cd10280">
    <property type="entry name" value="PQQ_mGDH"/>
    <property type="match status" value="1"/>
</dbReference>
<feature type="domain" description="Cytochrome c" evidence="10">
    <location>
        <begin position="506"/>
        <end position="587"/>
    </location>
</feature>
<evidence type="ECO:0000256" key="8">
    <source>
        <dbReference type="PROSITE-ProRule" id="PRU00433"/>
    </source>
</evidence>
<comment type="cofactor">
    <cofactor evidence="1">
        <name>pyrroloquinoline quinone</name>
        <dbReference type="ChEBI" id="CHEBI:58442"/>
    </cofactor>
</comment>
<dbReference type="Pfam" id="PF13442">
    <property type="entry name" value="Cytochrome_CBB3"/>
    <property type="match status" value="1"/>
</dbReference>
<name>A0A1G7KTT0_9BACT</name>
<reference evidence="12" key="1">
    <citation type="submission" date="2016-10" db="EMBL/GenBank/DDBJ databases">
        <authorList>
            <person name="Varghese N."/>
            <person name="Submissions S."/>
        </authorList>
    </citation>
    <scope>NUCLEOTIDE SEQUENCE [LARGE SCALE GENOMIC DNA]</scope>
    <source>
        <strain evidence="12">DSM 25329</strain>
    </source>
</reference>
<evidence type="ECO:0000256" key="9">
    <source>
        <dbReference type="SAM" id="MobiDB-lite"/>
    </source>
</evidence>
<comment type="similarity">
    <text evidence="2">Belongs to the bacterial PQQ dehydrogenase family.</text>
</comment>
<feature type="region of interest" description="Disordered" evidence="9">
    <location>
        <begin position="602"/>
        <end position="621"/>
    </location>
</feature>
<dbReference type="GO" id="GO:0048038">
    <property type="term" value="F:quinone binding"/>
    <property type="evidence" value="ECO:0007669"/>
    <property type="project" value="InterPro"/>
</dbReference>
<dbReference type="GO" id="GO:0008876">
    <property type="term" value="F:quinoprotein glucose dehydrogenase activity"/>
    <property type="evidence" value="ECO:0007669"/>
    <property type="project" value="TreeGrafter"/>
</dbReference>
<dbReference type="PROSITE" id="PS51007">
    <property type="entry name" value="CYTC"/>
    <property type="match status" value="1"/>
</dbReference>
<dbReference type="PANTHER" id="PTHR32303:SF4">
    <property type="entry name" value="QUINOPROTEIN GLUCOSE DEHYDROGENASE"/>
    <property type="match status" value="1"/>
</dbReference>
<evidence type="ECO:0000256" key="7">
    <source>
        <dbReference type="ARBA" id="ARBA00023004"/>
    </source>
</evidence>
<dbReference type="Proteomes" id="UP000198748">
    <property type="component" value="Unassembled WGS sequence"/>
</dbReference>
<keyword evidence="12" id="KW-1185">Reference proteome</keyword>